<gene>
    <name evidence="1" type="ORF">HMPREF9718_04525</name>
</gene>
<protein>
    <recommendedName>
        <fullName evidence="3">Serine protease</fullName>
    </recommendedName>
</protein>
<evidence type="ECO:0008006" key="3">
    <source>
        <dbReference type="Google" id="ProtNLM"/>
    </source>
</evidence>
<dbReference type="AlphaFoldDB" id="K9D2C9"/>
<dbReference type="SUPFAM" id="SSF50494">
    <property type="entry name" value="Trypsin-like serine proteases"/>
    <property type="match status" value="1"/>
</dbReference>
<dbReference type="RefSeq" id="WP_004212523.1">
    <property type="nucleotide sequence ID" value="NZ_JH992904.1"/>
</dbReference>
<dbReference type="Pfam" id="PF13365">
    <property type="entry name" value="Trypsin_2"/>
    <property type="match status" value="1"/>
</dbReference>
<reference evidence="1 2" key="1">
    <citation type="submission" date="2012-09" db="EMBL/GenBank/DDBJ databases">
        <title>The Genome Sequence of Sphingobium yanoikuyae ATCC 51230.</title>
        <authorList>
            <consortium name="The Broad Institute Genome Sequencing Platform"/>
            <person name="Earl A."/>
            <person name="Ward D."/>
            <person name="Feldgarden M."/>
            <person name="Gevers D."/>
            <person name="Huys G."/>
            <person name="Walker B."/>
            <person name="Young S.K."/>
            <person name="Zeng Q."/>
            <person name="Gargeya S."/>
            <person name="Fitzgerald M."/>
            <person name="Haas B."/>
            <person name="Abouelleil A."/>
            <person name="Alvarado L."/>
            <person name="Arachchi H.M."/>
            <person name="Berlin A.M."/>
            <person name="Chapman S.B."/>
            <person name="Goldberg J."/>
            <person name="Griggs A."/>
            <person name="Gujja S."/>
            <person name="Hansen M."/>
            <person name="Howarth C."/>
            <person name="Imamovic A."/>
            <person name="Larimer J."/>
            <person name="McCowen C."/>
            <person name="Montmayeur A."/>
            <person name="Murphy C."/>
            <person name="Neiman D."/>
            <person name="Pearson M."/>
            <person name="Priest M."/>
            <person name="Roberts A."/>
            <person name="Saif S."/>
            <person name="Shea T."/>
            <person name="Sisk P."/>
            <person name="Sykes S."/>
            <person name="Wortman J."/>
            <person name="Nusbaum C."/>
            <person name="Birren B."/>
        </authorList>
    </citation>
    <scope>NUCLEOTIDE SEQUENCE [LARGE SCALE GENOMIC DNA]</scope>
    <source>
        <strain evidence="1 2">ATCC 51230</strain>
    </source>
</reference>
<dbReference type="InterPro" id="IPR043504">
    <property type="entry name" value="Peptidase_S1_PA_chymotrypsin"/>
</dbReference>
<dbReference type="HOGENOM" id="CLU_766887_0_0_5"/>
<evidence type="ECO:0000313" key="2">
    <source>
        <dbReference type="Proteomes" id="UP000009887"/>
    </source>
</evidence>
<proteinExistence type="predicted"/>
<accession>K9D2C9</accession>
<dbReference type="Proteomes" id="UP000009887">
    <property type="component" value="Unassembled WGS sequence"/>
</dbReference>
<keyword evidence="2" id="KW-1185">Reference proteome</keyword>
<dbReference type="InterPro" id="IPR009003">
    <property type="entry name" value="Peptidase_S1_PA"/>
</dbReference>
<dbReference type="EMBL" id="AGZU01000016">
    <property type="protein sequence ID" value="EKU73162.1"/>
    <property type="molecule type" value="Genomic_DNA"/>
</dbReference>
<sequence>MALLAGAPATAQVATEVRSQVRRAVVRLEISGIGSDGMKESKVGTGFLVTEDGYVLTAEHNVLYKNSEAYSSDRKIVAFVNIAQGLPLEAQLISTDASLGVAILKLPEETELRYQPVPLCMDAEPKANDGLVAFGFPEGQQFAARDGPLDSKDGVGARWQTGIFAMPGMSGGPVTDIQGRVVAIMESGSTQGGPRSTVTPIRWATRLLSLAQPLWVSCAQTATVSSSTDVISVSASVDLINDDHLGMSARSRMFRQIITPTPGYRIVSTAVTATSANNNSEPSVALQPDGSAEFRVNLTSGPVFDRWRGWWKGVVVTRQRRISP</sequence>
<comment type="caution">
    <text evidence="1">The sequence shown here is derived from an EMBL/GenBank/DDBJ whole genome shotgun (WGS) entry which is preliminary data.</text>
</comment>
<name>K9D2C9_SPHYA</name>
<organism evidence="1 2">
    <name type="scientific">Sphingobium yanoikuyae ATCC 51230</name>
    <dbReference type="NCBI Taxonomy" id="883163"/>
    <lineage>
        <taxon>Bacteria</taxon>
        <taxon>Pseudomonadati</taxon>
        <taxon>Pseudomonadota</taxon>
        <taxon>Alphaproteobacteria</taxon>
        <taxon>Sphingomonadales</taxon>
        <taxon>Sphingomonadaceae</taxon>
        <taxon>Sphingobium</taxon>
    </lineage>
</organism>
<dbReference type="Gene3D" id="2.40.10.10">
    <property type="entry name" value="Trypsin-like serine proteases"/>
    <property type="match status" value="2"/>
</dbReference>
<evidence type="ECO:0000313" key="1">
    <source>
        <dbReference type="EMBL" id="EKU73162.1"/>
    </source>
</evidence>